<dbReference type="SUPFAM" id="SSF48264">
    <property type="entry name" value="Cytochrome P450"/>
    <property type="match status" value="1"/>
</dbReference>
<evidence type="ECO:0008006" key="18">
    <source>
        <dbReference type="Google" id="ProtNLM"/>
    </source>
</evidence>
<dbReference type="GO" id="GO:0005789">
    <property type="term" value="C:endoplasmic reticulum membrane"/>
    <property type="evidence" value="ECO:0007669"/>
    <property type="project" value="UniProtKB-SubCell"/>
</dbReference>
<organism evidence="16">
    <name type="scientific">Oppiella nova</name>
    <dbReference type="NCBI Taxonomy" id="334625"/>
    <lineage>
        <taxon>Eukaryota</taxon>
        <taxon>Metazoa</taxon>
        <taxon>Ecdysozoa</taxon>
        <taxon>Arthropoda</taxon>
        <taxon>Chelicerata</taxon>
        <taxon>Arachnida</taxon>
        <taxon>Acari</taxon>
        <taxon>Acariformes</taxon>
        <taxon>Sarcoptiformes</taxon>
        <taxon>Oribatida</taxon>
        <taxon>Brachypylina</taxon>
        <taxon>Oppioidea</taxon>
        <taxon>Oppiidae</taxon>
        <taxon>Oppiella</taxon>
    </lineage>
</organism>
<evidence type="ECO:0000313" key="16">
    <source>
        <dbReference type="EMBL" id="CAD7656616.1"/>
    </source>
</evidence>
<protein>
    <recommendedName>
        <fullName evidence="18">Cytochrome P450</fullName>
    </recommendedName>
</protein>
<evidence type="ECO:0000256" key="7">
    <source>
        <dbReference type="ARBA" id="ARBA00022723"/>
    </source>
</evidence>
<keyword evidence="11 14" id="KW-0408">Iron</keyword>
<keyword evidence="13" id="KW-0472">Membrane</keyword>
<dbReference type="InterPro" id="IPR002403">
    <property type="entry name" value="Cyt_P450_E_grp-IV"/>
</dbReference>
<keyword evidence="7 14" id="KW-0479">Metal-binding</keyword>
<dbReference type="PRINTS" id="PR00465">
    <property type="entry name" value="EP450IV"/>
</dbReference>
<feature type="binding site" description="axial binding residue" evidence="14">
    <location>
        <position position="355"/>
    </location>
    <ligand>
        <name>heme</name>
        <dbReference type="ChEBI" id="CHEBI:30413"/>
    </ligand>
    <ligandPart>
        <name>Fe</name>
        <dbReference type="ChEBI" id="CHEBI:18248"/>
    </ligandPart>
</feature>
<keyword evidence="10 15" id="KW-0560">Oxidoreductase</keyword>
<keyword evidence="8" id="KW-0256">Endoplasmic reticulum</keyword>
<evidence type="ECO:0000256" key="6">
    <source>
        <dbReference type="ARBA" id="ARBA00022617"/>
    </source>
</evidence>
<dbReference type="GO" id="GO:0005506">
    <property type="term" value="F:iron ion binding"/>
    <property type="evidence" value="ECO:0007669"/>
    <property type="project" value="InterPro"/>
</dbReference>
<comment type="subcellular location">
    <subcellularLocation>
        <location evidence="4">Endoplasmic reticulum membrane</location>
        <topology evidence="4">Peripheral membrane protein</topology>
    </subcellularLocation>
    <subcellularLocation>
        <location evidence="3">Microsome membrane</location>
        <topology evidence="3">Peripheral membrane protein</topology>
    </subcellularLocation>
</comment>
<keyword evidence="6 14" id="KW-0349">Heme</keyword>
<dbReference type="InterPro" id="IPR036396">
    <property type="entry name" value="Cyt_P450_sf"/>
</dbReference>
<evidence type="ECO:0000256" key="13">
    <source>
        <dbReference type="ARBA" id="ARBA00023136"/>
    </source>
</evidence>
<dbReference type="EMBL" id="CAJPVJ010011442">
    <property type="protein sequence ID" value="CAG2173803.1"/>
    <property type="molecule type" value="Genomic_DNA"/>
</dbReference>
<dbReference type="InterPro" id="IPR001128">
    <property type="entry name" value="Cyt_P450"/>
</dbReference>
<evidence type="ECO:0000256" key="12">
    <source>
        <dbReference type="ARBA" id="ARBA00023033"/>
    </source>
</evidence>
<proteinExistence type="inferred from homology"/>
<evidence type="ECO:0000256" key="3">
    <source>
        <dbReference type="ARBA" id="ARBA00004174"/>
    </source>
</evidence>
<dbReference type="PANTHER" id="PTHR24292:SF54">
    <property type="entry name" value="CYP9F3-RELATED"/>
    <property type="match status" value="1"/>
</dbReference>
<name>A0A7R9QSZ4_9ACAR</name>
<keyword evidence="9" id="KW-0492">Microsome</keyword>
<keyword evidence="17" id="KW-1185">Reference proteome</keyword>
<dbReference type="Proteomes" id="UP000728032">
    <property type="component" value="Unassembled WGS sequence"/>
</dbReference>
<dbReference type="GO" id="GO:0004497">
    <property type="term" value="F:monooxygenase activity"/>
    <property type="evidence" value="ECO:0007669"/>
    <property type="project" value="UniProtKB-KW"/>
</dbReference>
<evidence type="ECO:0000256" key="8">
    <source>
        <dbReference type="ARBA" id="ARBA00022824"/>
    </source>
</evidence>
<evidence type="ECO:0000256" key="10">
    <source>
        <dbReference type="ARBA" id="ARBA00023002"/>
    </source>
</evidence>
<comment type="similarity">
    <text evidence="5 15">Belongs to the cytochrome P450 family.</text>
</comment>
<gene>
    <name evidence="16" type="ORF">ONB1V03_LOCUS13252</name>
</gene>
<evidence type="ECO:0000313" key="17">
    <source>
        <dbReference type="Proteomes" id="UP000728032"/>
    </source>
</evidence>
<dbReference type="AlphaFoldDB" id="A0A7R9QSZ4"/>
<reference evidence="16" key="1">
    <citation type="submission" date="2020-11" db="EMBL/GenBank/DDBJ databases">
        <authorList>
            <person name="Tran Van P."/>
        </authorList>
    </citation>
    <scope>NUCLEOTIDE SEQUENCE</scope>
</reference>
<dbReference type="OrthoDB" id="1470350at2759"/>
<evidence type="ECO:0000256" key="14">
    <source>
        <dbReference type="PIRSR" id="PIRSR602403-1"/>
    </source>
</evidence>
<dbReference type="InterPro" id="IPR050476">
    <property type="entry name" value="Insect_CytP450_Detox"/>
</dbReference>
<dbReference type="GO" id="GO:0016705">
    <property type="term" value="F:oxidoreductase activity, acting on paired donors, with incorporation or reduction of molecular oxygen"/>
    <property type="evidence" value="ECO:0007669"/>
    <property type="project" value="InterPro"/>
</dbReference>
<evidence type="ECO:0000256" key="11">
    <source>
        <dbReference type="ARBA" id="ARBA00023004"/>
    </source>
</evidence>
<accession>A0A7R9QSZ4</accession>
<dbReference type="PROSITE" id="PS00086">
    <property type="entry name" value="CYTOCHROME_P450"/>
    <property type="match status" value="1"/>
</dbReference>
<comment type="function">
    <text evidence="2">May be involved in the metabolism of insect hormones and in the breakdown of synthetic insecticides.</text>
</comment>
<evidence type="ECO:0000256" key="5">
    <source>
        <dbReference type="ARBA" id="ARBA00010617"/>
    </source>
</evidence>
<evidence type="ECO:0000256" key="2">
    <source>
        <dbReference type="ARBA" id="ARBA00003690"/>
    </source>
</evidence>
<dbReference type="GO" id="GO:0020037">
    <property type="term" value="F:heme binding"/>
    <property type="evidence" value="ECO:0007669"/>
    <property type="project" value="InterPro"/>
</dbReference>
<evidence type="ECO:0000256" key="15">
    <source>
        <dbReference type="RuleBase" id="RU000461"/>
    </source>
</evidence>
<evidence type="ECO:0000256" key="1">
    <source>
        <dbReference type="ARBA" id="ARBA00001971"/>
    </source>
</evidence>
<comment type="cofactor">
    <cofactor evidence="1 14">
        <name>heme</name>
        <dbReference type="ChEBI" id="CHEBI:30413"/>
    </cofactor>
</comment>
<evidence type="ECO:0000256" key="9">
    <source>
        <dbReference type="ARBA" id="ARBA00022848"/>
    </source>
</evidence>
<dbReference type="InterPro" id="IPR017972">
    <property type="entry name" value="Cyt_P450_CS"/>
</dbReference>
<dbReference type="PANTHER" id="PTHR24292">
    <property type="entry name" value="CYTOCHROME P450"/>
    <property type="match status" value="1"/>
</dbReference>
<dbReference type="Pfam" id="PF00067">
    <property type="entry name" value="p450"/>
    <property type="match status" value="1"/>
</dbReference>
<keyword evidence="12 15" id="KW-0503">Monooxygenase</keyword>
<dbReference type="Gene3D" id="1.10.630.10">
    <property type="entry name" value="Cytochrome P450"/>
    <property type="match status" value="1"/>
</dbReference>
<evidence type="ECO:0000256" key="4">
    <source>
        <dbReference type="ARBA" id="ARBA00004406"/>
    </source>
</evidence>
<dbReference type="EMBL" id="OC926267">
    <property type="protein sequence ID" value="CAD7656616.1"/>
    <property type="molecule type" value="Genomic_DNA"/>
</dbReference>
<sequence>MGKLPVLNVVDPELIKLILVKDFHIFPNRSKVWKKCDDSIRNSDMFHMGYDGWRRVRPIVTTAFTTSKIRKTYATISACAQRCTEYLDILTTNESDLDAWVVFEKLGLDVMATRQKSNFNAFREFSAIILPQFVKRLLQTSADTKAIEYFVDFIRHIVSQRRQHNHQKSHNDFTQLLMDAIQEDDINGNAENTSDKSKRLSENEIIAQSLQFILAGYSSIQEVLAYTSYHLALNPGAQQRLYDEIIGAMDSYTENIPYDRLARLPYLDAVLSETLRQHLPALPLARIASTDYKLGETGVTIKAGQQVEIPAYVIHHSPQFYPDPFKYDPDRFMPQNKSKLVPYTYLPFGAGPRNCVATRFALLIDKVCIAHVVRRFRFYRCPQTDVPIHYKRFIHVMSPKRVIVGIEARL</sequence>